<keyword evidence="3" id="KW-1185">Reference proteome</keyword>
<comment type="caution">
    <text evidence="2">The sequence shown here is derived from an EMBL/GenBank/DDBJ whole genome shotgun (WGS) entry which is preliminary data.</text>
</comment>
<evidence type="ECO:0000313" key="2">
    <source>
        <dbReference type="EMBL" id="MFC5477202.1"/>
    </source>
</evidence>
<proteinExistence type="predicted"/>
<dbReference type="InterPro" id="IPR027417">
    <property type="entry name" value="P-loop_NTPase"/>
</dbReference>
<evidence type="ECO:0000313" key="3">
    <source>
        <dbReference type="Proteomes" id="UP001596101"/>
    </source>
</evidence>
<dbReference type="Gene3D" id="3.40.50.300">
    <property type="entry name" value="P-loop containing nucleotide triphosphate hydrolases"/>
    <property type="match status" value="1"/>
</dbReference>
<dbReference type="EMBL" id="JBHSMR010000005">
    <property type="protein sequence ID" value="MFC5477202.1"/>
    <property type="molecule type" value="Genomic_DNA"/>
</dbReference>
<sequence>MKNIHLIMMGKGGVGKSTIAVLLAQALKRKMAGLRCADLDPTNATFSGYPALDAKHYDIADDDFNIDPSEFDRLMEDILTSESDWVIDTGAATFLPLMNYLIQNKLIAFLEENNRRVIIHAPLVGGPAMDETIRGLQAILKIGTASVVVWENDFFGPVEKNGKRFLQTAGYEQFKSRVLGLVHLVKRDPKQSEKDLLAMNERRLTWDEALTDPKFLIMSRQRLTVMRREIDEQIDAVEF</sequence>
<dbReference type="Pfam" id="PF01656">
    <property type="entry name" value="CbiA"/>
    <property type="match status" value="1"/>
</dbReference>
<dbReference type="InterPro" id="IPR002586">
    <property type="entry name" value="CobQ/CobB/MinD/ParA_Nub-bd_dom"/>
</dbReference>
<name>A0ABW0MJP7_9BURK</name>
<evidence type="ECO:0000259" key="1">
    <source>
        <dbReference type="Pfam" id="PF01656"/>
    </source>
</evidence>
<dbReference type="RefSeq" id="WP_379751836.1">
    <property type="nucleotide sequence ID" value="NZ_JBHSMR010000005.1"/>
</dbReference>
<organism evidence="2 3">
    <name type="scientific">Massilia suwonensis</name>
    <dbReference type="NCBI Taxonomy" id="648895"/>
    <lineage>
        <taxon>Bacteria</taxon>
        <taxon>Pseudomonadati</taxon>
        <taxon>Pseudomonadota</taxon>
        <taxon>Betaproteobacteria</taxon>
        <taxon>Burkholderiales</taxon>
        <taxon>Oxalobacteraceae</taxon>
        <taxon>Telluria group</taxon>
        <taxon>Massilia</taxon>
    </lineage>
</organism>
<accession>A0ABW0MJP7</accession>
<protein>
    <submittedName>
        <fullName evidence="2">P-loop NTPase</fullName>
    </submittedName>
</protein>
<gene>
    <name evidence="2" type="ORF">ACFPQ5_03305</name>
</gene>
<dbReference type="Proteomes" id="UP001596101">
    <property type="component" value="Unassembled WGS sequence"/>
</dbReference>
<reference evidence="3" key="1">
    <citation type="journal article" date="2019" name="Int. J. Syst. Evol. Microbiol.">
        <title>The Global Catalogue of Microorganisms (GCM) 10K type strain sequencing project: providing services to taxonomists for standard genome sequencing and annotation.</title>
        <authorList>
            <consortium name="The Broad Institute Genomics Platform"/>
            <consortium name="The Broad Institute Genome Sequencing Center for Infectious Disease"/>
            <person name="Wu L."/>
            <person name="Ma J."/>
        </authorList>
    </citation>
    <scope>NUCLEOTIDE SEQUENCE [LARGE SCALE GENOMIC DNA]</scope>
    <source>
        <strain evidence="3">CCUG 43111</strain>
    </source>
</reference>
<feature type="domain" description="CobQ/CobB/MinD/ParA nucleotide binding" evidence="1">
    <location>
        <begin position="7"/>
        <end position="125"/>
    </location>
</feature>
<dbReference type="SUPFAM" id="SSF52540">
    <property type="entry name" value="P-loop containing nucleoside triphosphate hydrolases"/>
    <property type="match status" value="1"/>
</dbReference>